<dbReference type="Proteomes" id="UP000625711">
    <property type="component" value="Unassembled WGS sequence"/>
</dbReference>
<organism evidence="2 3">
    <name type="scientific">Rhynchophorus ferrugineus</name>
    <name type="common">Red palm weevil</name>
    <name type="synonym">Curculio ferrugineus</name>
    <dbReference type="NCBI Taxonomy" id="354439"/>
    <lineage>
        <taxon>Eukaryota</taxon>
        <taxon>Metazoa</taxon>
        <taxon>Ecdysozoa</taxon>
        <taxon>Arthropoda</taxon>
        <taxon>Hexapoda</taxon>
        <taxon>Insecta</taxon>
        <taxon>Pterygota</taxon>
        <taxon>Neoptera</taxon>
        <taxon>Endopterygota</taxon>
        <taxon>Coleoptera</taxon>
        <taxon>Polyphaga</taxon>
        <taxon>Cucujiformia</taxon>
        <taxon>Curculionidae</taxon>
        <taxon>Dryophthorinae</taxon>
        <taxon>Rhynchophorus</taxon>
    </lineage>
</organism>
<proteinExistence type="predicted"/>
<protein>
    <submittedName>
        <fullName evidence="2">Uncharacterized protein</fullName>
    </submittedName>
</protein>
<evidence type="ECO:0000313" key="3">
    <source>
        <dbReference type="Proteomes" id="UP000625711"/>
    </source>
</evidence>
<evidence type="ECO:0000313" key="2">
    <source>
        <dbReference type="EMBL" id="KAF7279955.1"/>
    </source>
</evidence>
<sequence length="92" mass="10470">MDKDNLRFLAEERGILRVFESFFGKHYNVNRRVLQRDNNGNGSDDPIQRKGNLSPRDKRTTSTDECVRGRYGLFALDNGGTLPDSSFSSDLN</sequence>
<accession>A0A834ILL4</accession>
<name>A0A834ILL4_RHYFE</name>
<dbReference type="AlphaFoldDB" id="A0A834ILL4"/>
<gene>
    <name evidence="2" type="ORF">GWI33_006581</name>
</gene>
<dbReference type="EMBL" id="JAACXV010000329">
    <property type="protein sequence ID" value="KAF7279955.1"/>
    <property type="molecule type" value="Genomic_DNA"/>
</dbReference>
<keyword evidence="3" id="KW-1185">Reference proteome</keyword>
<evidence type="ECO:0000256" key="1">
    <source>
        <dbReference type="SAM" id="MobiDB-lite"/>
    </source>
</evidence>
<reference evidence="2" key="1">
    <citation type="submission" date="2020-08" db="EMBL/GenBank/DDBJ databases">
        <title>Genome sequencing and assembly of the red palm weevil Rhynchophorus ferrugineus.</title>
        <authorList>
            <person name="Dias G.B."/>
            <person name="Bergman C.M."/>
            <person name="Manee M."/>
        </authorList>
    </citation>
    <scope>NUCLEOTIDE SEQUENCE</scope>
    <source>
        <strain evidence="2">AA-2017</strain>
        <tissue evidence="2">Whole larva</tissue>
    </source>
</reference>
<comment type="caution">
    <text evidence="2">The sequence shown here is derived from an EMBL/GenBank/DDBJ whole genome shotgun (WGS) entry which is preliminary data.</text>
</comment>
<feature type="region of interest" description="Disordered" evidence="1">
    <location>
        <begin position="34"/>
        <end position="63"/>
    </location>
</feature>